<organism evidence="2 3">
    <name type="scientific">Oscillochloris trichoides DG-6</name>
    <dbReference type="NCBI Taxonomy" id="765420"/>
    <lineage>
        <taxon>Bacteria</taxon>
        <taxon>Bacillati</taxon>
        <taxon>Chloroflexota</taxon>
        <taxon>Chloroflexia</taxon>
        <taxon>Chloroflexales</taxon>
        <taxon>Chloroflexineae</taxon>
        <taxon>Oscillochloridaceae</taxon>
        <taxon>Oscillochloris</taxon>
    </lineage>
</organism>
<evidence type="ECO:0000313" key="3">
    <source>
        <dbReference type="Proteomes" id="UP000054010"/>
    </source>
</evidence>
<gene>
    <name evidence="2" type="ORF">OSCT_0288</name>
</gene>
<dbReference type="Proteomes" id="UP000054010">
    <property type="component" value="Unassembled WGS sequence"/>
</dbReference>
<keyword evidence="3" id="KW-1185">Reference proteome</keyword>
<accession>E1IAD7</accession>
<proteinExistence type="predicted"/>
<evidence type="ECO:0000313" key="2">
    <source>
        <dbReference type="EMBL" id="EFO81891.1"/>
    </source>
</evidence>
<dbReference type="EMBL" id="ADVR01000004">
    <property type="protein sequence ID" value="EFO81891.1"/>
    <property type="molecule type" value="Genomic_DNA"/>
</dbReference>
<reference evidence="2 3" key="1">
    <citation type="journal article" date="2011" name="J. Bacteriol.">
        <title>Draft genome sequence of the anoxygenic filamentous phototrophic bacterium Oscillochloris trichoides subsp. DG-6.</title>
        <authorList>
            <person name="Kuznetsov B.B."/>
            <person name="Ivanovsky R.N."/>
            <person name="Keppen O.I."/>
            <person name="Sukhacheva M.V."/>
            <person name="Bumazhkin B.K."/>
            <person name="Patutina E.O."/>
            <person name="Beletsky A.V."/>
            <person name="Mardanov A.V."/>
            <person name="Baslerov R.V."/>
            <person name="Panteleeva A.N."/>
            <person name="Kolganova T.V."/>
            <person name="Ravin N.V."/>
            <person name="Skryabin K.G."/>
        </authorList>
    </citation>
    <scope>NUCLEOTIDE SEQUENCE [LARGE SCALE GENOMIC DNA]</scope>
    <source>
        <strain evidence="2 3">DG-6</strain>
    </source>
</reference>
<dbReference type="AlphaFoldDB" id="E1IAD7"/>
<feature type="compositionally biased region" description="Polar residues" evidence="1">
    <location>
        <begin position="42"/>
        <end position="55"/>
    </location>
</feature>
<protein>
    <submittedName>
        <fullName evidence="2">Uncharacterized protein</fullName>
    </submittedName>
</protein>
<sequence length="109" mass="12009">MVPKASNPPGGLKPDSPECRSYRRDVPKASNPPGGLKRRGSQRPNDPPSRSSESLKSARRIETDWGFLPVEESRCSESLKSARRIETMVSLPLRLAGAGFRKPQIRPAD</sequence>
<feature type="region of interest" description="Disordered" evidence="1">
    <location>
        <begin position="1"/>
        <end position="58"/>
    </location>
</feature>
<feature type="compositionally biased region" description="Basic and acidic residues" evidence="1">
    <location>
        <begin position="15"/>
        <end position="27"/>
    </location>
</feature>
<dbReference type="HOGENOM" id="CLU_2181227_0_0_0"/>
<name>E1IAD7_9CHLR</name>
<comment type="caution">
    <text evidence="2">The sequence shown here is derived from an EMBL/GenBank/DDBJ whole genome shotgun (WGS) entry which is preliminary data.</text>
</comment>
<evidence type="ECO:0000256" key="1">
    <source>
        <dbReference type="SAM" id="MobiDB-lite"/>
    </source>
</evidence>